<keyword evidence="5" id="KW-0456">Lyase</keyword>
<sequence length="216" mass="23745">MSDTDILSNQQLHDYLEELPHWREIPGAIAAVFQTKTSAAAIELFSDIAGAAEMDNHHPDVDWRYNRLFVSTTSHDAGGAITARDIALASKISERAEALGAKPRVDLIGAVEIGIDTDDPAAIAAQWAAGLGYKVQEDGSLADPDHRKPAIWFQQTATPNENRLHLDIWNPYSQSAKVLDALKEQGVAIDEQYAPGFYVATDRQGNRFCLCTEEDR</sequence>
<protein>
    <recommendedName>
        <fullName evidence="4">Putative pterin-4-alpha-carbinolamine dehydratase</fullName>
        <ecNumber evidence="3">4.2.1.96</ecNumber>
    </recommendedName>
</protein>
<dbReference type="InterPro" id="IPR001533">
    <property type="entry name" value="Pterin_deHydtase"/>
</dbReference>
<evidence type="ECO:0000256" key="4">
    <source>
        <dbReference type="ARBA" id="ARBA00021735"/>
    </source>
</evidence>
<dbReference type="CDD" id="cd00488">
    <property type="entry name" value="PCD_DCoH"/>
    <property type="match status" value="1"/>
</dbReference>
<comment type="catalytic activity">
    <reaction evidence="1">
        <text>(4aS,6R)-4a-hydroxy-L-erythro-5,6,7,8-tetrahydrobiopterin = (6R)-L-erythro-6,7-dihydrobiopterin + H2O</text>
        <dbReference type="Rhea" id="RHEA:11920"/>
        <dbReference type="ChEBI" id="CHEBI:15377"/>
        <dbReference type="ChEBI" id="CHEBI:15642"/>
        <dbReference type="ChEBI" id="CHEBI:43120"/>
        <dbReference type="EC" id="4.2.1.96"/>
    </reaction>
</comment>
<dbReference type="GO" id="GO:0008124">
    <property type="term" value="F:4-alpha-hydroxytetrahydrobiopterin dehydratase activity"/>
    <property type="evidence" value="ECO:0007669"/>
    <property type="project" value="UniProtKB-EC"/>
</dbReference>
<comment type="caution">
    <text evidence="7">The sequence shown here is derived from an EMBL/GenBank/DDBJ whole genome shotgun (WGS) entry which is preliminary data.</text>
</comment>
<organism evidence="7 8">
    <name type="scientific">Glutamicibacter arilaitensis</name>
    <dbReference type="NCBI Taxonomy" id="256701"/>
    <lineage>
        <taxon>Bacteria</taxon>
        <taxon>Bacillati</taxon>
        <taxon>Actinomycetota</taxon>
        <taxon>Actinomycetes</taxon>
        <taxon>Micrococcales</taxon>
        <taxon>Micrococcaceae</taxon>
        <taxon>Glutamicibacter</taxon>
    </lineage>
</organism>
<name>A0A2N7RXN7_9MICC</name>
<evidence type="ECO:0000259" key="6">
    <source>
        <dbReference type="Pfam" id="PF18029"/>
    </source>
</evidence>
<dbReference type="Gene3D" id="3.10.180.10">
    <property type="entry name" value="2,3-Dihydroxybiphenyl 1,2-Dioxygenase, domain 1"/>
    <property type="match status" value="1"/>
</dbReference>
<dbReference type="EC" id="4.2.1.96" evidence="3"/>
<feature type="domain" description="Glyoxalase-like" evidence="6">
    <location>
        <begin position="113"/>
        <end position="211"/>
    </location>
</feature>
<dbReference type="InterPro" id="IPR029068">
    <property type="entry name" value="Glyas_Bleomycin-R_OHBP_Dase"/>
</dbReference>
<dbReference type="PANTHER" id="PTHR12599">
    <property type="entry name" value="PTERIN-4-ALPHA-CARBINOLAMINE DEHYDRATASE"/>
    <property type="match status" value="1"/>
</dbReference>
<dbReference type="Pfam" id="PF01329">
    <property type="entry name" value="Pterin_4a"/>
    <property type="match status" value="1"/>
</dbReference>
<dbReference type="GO" id="GO:0006729">
    <property type="term" value="P:tetrahydrobiopterin biosynthetic process"/>
    <property type="evidence" value="ECO:0007669"/>
    <property type="project" value="InterPro"/>
</dbReference>
<dbReference type="EMBL" id="PNQX01000004">
    <property type="protein sequence ID" value="PMQ18655.1"/>
    <property type="molecule type" value="Genomic_DNA"/>
</dbReference>
<dbReference type="SUPFAM" id="SSF55248">
    <property type="entry name" value="PCD-like"/>
    <property type="match status" value="1"/>
</dbReference>
<evidence type="ECO:0000256" key="1">
    <source>
        <dbReference type="ARBA" id="ARBA00001554"/>
    </source>
</evidence>
<evidence type="ECO:0000313" key="7">
    <source>
        <dbReference type="EMBL" id="PMQ18655.1"/>
    </source>
</evidence>
<evidence type="ECO:0000256" key="3">
    <source>
        <dbReference type="ARBA" id="ARBA00013252"/>
    </source>
</evidence>
<dbReference type="Pfam" id="PF18029">
    <property type="entry name" value="Glyoxalase_6"/>
    <property type="match status" value="1"/>
</dbReference>
<evidence type="ECO:0000256" key="5">
    <source>
        <dbReference type="ARBA" id="ARBA00023239"/>
    </source>
</evidence>
<dbReference type="PANTHER" id="PTHR12599:SF0">
    <property type="entry name" value="PTERIN-4-ALPHA-CARBINOLAMINE DEHYDRATASE"/>
    <property type="match status" value="1"/>
</dbReference>
<dbReference type="Proteomes" id="UP000235739">
    <property type="component" value="Unassembled WGS sequence"/>
</dbReference>
<evidence type="ECO:0000313" key="8">
    <source>
        <dbReference type="Proteomes" id="UP000235739"/>
    </source>
</evidence>
<reference evidence="7 8" key="1">
    <citation type="journal article" date="2017" name="Elife">
        <title>Extensive horizontal gene transfer in cheese-associated bacteria.</title>
        <authorList>
            <person name="Bonham K.S."/>
            <person name="Wolfe B.E."/>
            <person name="Dutton R.J."/>
        </authorList>
    </citation>
    <scope>NUCLEOTIDE SEQUENCE [LARGE SCALE GENOMIC DNA]</scope>
    <source>
        <strain evidence="7 8">JB182</strain>
    </source>
</reference>
<dbReference type="AlphaFoldDB" id="A0A2N7RXN7"/>
<gene>
    <name evidence="7" type="ORF">CIK84_17810</name>
</gene>
<comment type="similarity">
    <text evidence="2">Belongs to the pterin-4-alpha-carbinolamine dehydratase family.</text>
</comment>
<dbReference type="InterPro" id="IPR036428">
    <property type="entry name" value="PCD_sf"/>
</dbReference>
<proteinExistence type="inferred from homology"/>
<accession>A0A2N7RXN7</accession>
<dbReference type="RefSeq" id="WP_102599204.1">
    <property type="nucleotide sequence ID" value="NZ_JBQGNZ010000134.1"/>
</dbReference>
<evidence type="ECO:0000256" key="2">
    <source>
        <dbReference type="ARBA" id="ARBA00006472"/>
    </source>
</evidence>
<dbReference type="Gene3D" id="3.30.1360.20">
    <property type="entry name" value="Transcriptional coactivator/pterin dehydratase"/>
    <property type="match status" value="1"/>
</dbReference>
<dbReference type="InterPro" id="IPR041581">
    <property type="entry name" value="Glyoxalase_6"/>
</dbReference>